<dbReference type="Proteomes" id="UP001529510">
    <property type="component" value="Unassembled WGS sequence"/>
</dbReference>
<feature type="non-terminal residue" evidence="2">
    <location>
        <position position="1"/>
    </location>
</feature>
<name>A0ABD0P9B4_CIRMR</name>
<feature type="non-terminal residue" evidence="2">
    <location>
        <position position="57"/>
    </location>
</feature>
<gene>
    <name evidence="2" type="ORF">M9458_035270</name>
</gene>
<evidence type="ECO:0000313" key="3">
    <source>
        <dbReference type="Proteomes" id="UP001529510"/>
    </source>
</evidence>
<protein>
    <submittedName>
        <fullName evidence="2">Uncharacterized protein</fullName>
    </submittedName>
</protein>
<comment type="caution">
    <text evidence="2">The sequence shown here is derived from an EMBL/GenBank/DDBJ whole genome shotgun (WGS) entry which is preliminary data.</text>
</comment>
<feature type="region of interest" description="Disordered" evidence="1">
    <location>
        <begin position="30"/>
        <end position="57"/>
    </location>
</feature>
<accession>A0ABD0P9B4</accession>
<sequence length="57" mass="6434">SSDFNSRLNVTIMRRGGRSDGLLDTCILTGEEEDEDEVEEEEEEGDPFKLRTDRANG</sequence>
<reference evidence="2 3" key="1">
    <citation type="submission" date="2024-05" db="EMBL/GenBank/DDBJ databases">
        <title>Genome sequencing and assembly of Indian major carp, Cirrhinus mrigala (Hamilton, 1822).</title>
        <authorList>
            <person name="Mohindra V."/>
            <person name="Chowdhury L.M."/>
            <person name="Lal K."/>
            <person name="Jena J.K."/>
        </authorList>
    </citation>
    <scope>NUCLEOTIDE SEQUENCE [LARGE SCALE GENOMIC DNA]</scope>
    <source>
        <strain evidence="2">CM1030</strain>
        <tissue evidence="2">Blood</tissue>
    </source>
</reference>
<evidence type="ECO:0000313" key="2">
    <source>
        <dbReference type="EMBL" id="KAL0170674.1"/>
    </source>
</evidence>
<keyword evidence="3" id="KW-1185">Reference proteome</keyword>
<dbReference type="AlphaFoldDB" id="A0ABD0P9B4"/>
<feature type="compositionally biased region" description="Acidic residues" evidence="1">
    <location>
        <begin position="30"/>
        <end position="45"/>
    </location>
</feature>
<evidence type="ECO:0000256" key="1">
    <source>
        <dbReference type="SAM" id="MobiDB-lite"/>
    </source>
</evidence>
<feature type="compositionally biased region" description="Basic and acidic residues" evidence="1">
    <location>
        <begin position="46"/>
        <end position="57"/>
    </location>
</feature>
<proteinExistence type="predicted"/>
<dbReference type="EMBL" id="JAMKFB020000017">
    <property type="protein sequence ID" value="KAL0170674.1"/>
    <property type="molecule type" value="Genomic_DNA"/>
</dbReference>
<organism evidence="2 3">
    <name type="scientific">Cirrhinus mrigala</name>
    <name type="common">Mrigala</name>
    <dbReference type="NCBI Taxonomy" id="683832"/>
    <lineage>
        <taxon>Eukaryota</taxon>
        <taxon>Metazoa</taxon>
        <taxon>Chordata</taxon>
        <taxon>Craniata</taxon>
        <taxon>Vertebrata</taxon>
        <taxon>Euteleostomi</taxon>
        <taxon>Actinopterygii</taxon>
        <taxon>Neopterygii</taxon>
        <taxon>Teleostei</taxon>
        <taxon>Ostariophysi</taxon>
        <taxon>Cypriniformes</taxon>
        <taxon>Cyprinidae</taxon>
        <taxon>Labeoninae</taxon>
        <taxon>Labeonini</taxon>
        <taxon>Cirrhinus</taxon>
    </lineage>
</organism>